<gene>
    <name evidence="1" type="ORF">OJAV_G00175610</name>
</gene>
<evidence type="ECO:0000313" key="2">
    <source>
        <dbReference type="Proteomes" id="UP000283210"/>
    </source>
</evidence>
<name>A0A3S2PAL1_ORYJA</name>
<dbReference type="EMBL" id="CM012453">
    <property type="protein sequence ID" value="RVE61702.1"/>
    <property type="molecule type" value="Genomic_DNA"/>
</dbReference>
<keyword evidence="2" id="KW-1185">Reference proteome</keyword>
<dbReference type="AlphaFoldDB" id="A0A3S2PAL1"/>
<reference evidence="1 2" key="1">
    <citation type="submission" date="2018-11" db="EMBL/GenBank/DDBJ databases">
        <authorList>
            <person name="Lopez-Roques C."/>
            <person name="Donnadieu C."/>
            <person name="Bouchez O."/>
            <person name="Klopp C."/>
            <person name="Cabau C."/>
            <person name="Zahm M."/>
        </authorList>
    </citation>
    <scope>NUCLEOTIDE SEQUENCE [LARGE SCALE GENOMIC DNA]</scope>
    <source>
        <strain evidence="1">RS831</strain>
        <tissue evidence="1">Whole body</tissue>
    </source>
</reference>
<organism evidence="1 2">
    <name type="scientific">Oryzias javanicus</name>
    <name type="common">Javanese ricefish</name>
    <name type="synonym">Aplocheilus javanicus</name>
    <dbReference type="NCBI Taxonomy" id="123683"/>
    <lineage>
        <taxon>Eukaryota</taxon>
        <taxon>Metazoa</taxon>
        <taxon>Chordata</taxon>
        <taxon>Craniata</taxon>
        <taxon>Vertebrata</taxon>
        <taxon>Euteleostomi</taxon>
        <taxon>Actinopterygii</taxon>
        <taxon>Neopterygii</taxon>
        <taxon>Teleostei</taxon>
        <taxon>Neoteleostei</taxon>
        <taxon>Acanthomorphata</taxon>
        <taxon>Ovalentaria</taxon>
        <taxon>Atherinomorphae</taxon>
        <taxon>Beloniformes</taxon>
        <taxon>Adrianichthyidae</taxon>
        <taxon>Oryziinae</taxon>
        <taxon>Oryzias</taxon>
    </lineage>
</organism>
<accession>A0A3S2PAL1</accession>
<sequence length="78" mass="8891">MEQHSSRETHMSSIQTIIVKFQPFSHQRCMKFLYFSKSSSGVIRCLVWPSALGSLLRGVHTLWFPCGPPLDKLKTSPL</sequence>
<dbReference type="Proteomes" id="UP000283210">
    <property type="component" value="Chromosome 17"/>
</dbReference>
<reference evidence="1 2" key="2">
    <citation type="submission" date="2019-01" db="EMBL/GenBank/DDBJ databases">
        <title>A chromosome length genome reference of the Java medaka (oryzias javanicus).</title>
        <authorList>
            <person name="Herpin A."/>
            <person name="Takehana Y."/>
            <person name="Naruse K."/>
            <person name="Ansai S."/>
            <person name="Kawaguchi M."/>
        </authorList>
    </citation>
    <scope>NUCLEOTIDE SEQUENCE [LARGE SCALE GENOMIC DNA]</scope>
    <source>
        <strain evidence="1">RS831</strain>
        <tissue evidence="1">Whole body</tissue>
    </source>
</reference>
<proteinExistence type="predicted"/>
<evidence type="ECO:0000313" key="1">
    <source>
        <dbReference type="EMBL" id="RVE61702.1"/>
    </source>
</evidence>
<protein>
    <submittedName>
        <fullName evidence="1">Uncharacterized protein</fullName>
    </submittedName>
</protein>